<proteinExistence type="predicted"/>
<dbReference type="Proteomes" id="UP000002280">
    <property type="component" value="Chromosome 2"/>
</dbReference>
<feature type="region of interest" description="Disordered" evidence="1">
    <location>
        <begin position="84"/>
        <end position="165"/>
    </location>
</feature>
<evidence type="ECO:0000256" key="1">
    <source>
        <dbReference type="SAM" id="MobiDB-lite"/>
    </source>
</evidence>
<keyword evidence="4" id="KW-1185">Reference proteome</keyword>
<accession>A0A5F8G8R5</accession>
<dbReference type="Ensembl" id="ENSMODT00000070560.1">
    <property type="protein sequence ID" value="ENSMODP00000043863.1"/>
    <property type="gene ID" value="ENSMODG00000038703.1"/>
</dbReference>
<reference evidence="3" key="3">
    <citation type="submission" date="2025-09" db="UniProtKB">
        <authorList>
            <consortium name="Ensembl"/>
        </authorList>
    </citation>
    <scope>IDENTIFICATION</scope>
</reference>
<dbReference type="Pfam" id="PF16769">
    <property type="entry name" value="MCM3AP_GANP"/>
    <property type="match status" value="1"/>
</dbReference>
<organism evidence="3 4">
    <name type="scientific">Monodelphis domestica</name>
    <name type="common">Gray short-tailed opossum</name>
    <dbReference type="NCBI Taxonomy" id="13616"/>
    <lineage>
        <taxon>Eukaryota</taxon>
        <taxon>Metazoa</taxon>
        <taxon>Chordata</taxon>
        <taxon>Craniata</taxon>
        <taxon>Vertebrata</taxon>
        <taxon>Euteleostomi</taxon>
        <taxon>Mammalia</taxon>
        <taxon>Metatheria</taxon>
        <taxon>Didelphimorphia</taxon>
        <taxon>Didelphidae</taxon>
        <taxon>Monodelphis</taxon>
    </lineage>
</organism>
<dbReference type="GO" id="GO:0005819">
    <property type="term" value="C:spindle"/>
    <property type="evidence" value="ECO:0000318"/>
    <property type="project" value="GO_Central"/>
</dbReference>
<dbReference type="AlphaFoldDB" id="A0A5F8G8R5"/>
<reference evidence="3 4" key="1">
    <citation type="journal article" date="2007" name="Nature">
        <title>Genome of the marsupial Monodelphis domestica reveals innovation in non-coding sequences.</title>
        <authorList>
            <person name="Mikkelsen T.S."/>
            <person name="Wakefield M.J."/>
            <person name="Aken B."/>
            <person name="Amemiya C.T."/>
            <person name="Chang J.L."/>
            <person name="Duke S."/>
            <person name="Garber M."/>
            <person name="Gentles A.J."/>
            <person name="Goodstadt L."/>
            <person name="Heger A."/>
            <person name="Jurka J."/>
            <person name="Kamal M."/>
            <person name="Mauceli E."/>
            <person name="Searle S.M."/>
            <person name="Sharpe T."/>
            <person name="Baker M.L."/>
            <person name="Batzer M.A."/>
            <person name="Benos P.V."/>
            <person name="Belov K."/>
            <person name="Clamp M."/>
            <person name="Cook A."/>
            <person name="Cuff J."/>
            <person name="Das R."/>
            <person name="Davidow L."/>
            <person name="Deakin J.E."/>
            <person name="Fazzari M.J."/>
            <person name="Glass J.L."/>
            <person name="Grabherr M."/>
            <person name="Greally J.M."/>
            <person name="Gu W."/>
            <person name="Hore T.A."/>
            <person name="Huttley G.A."/>
            <person name="Kleber M."/>
            <person name="Jirtle R.L."/>
            <person name="Koina E."/>
            <person name="Lee J.T."/>
            <person name="Mahony S."/>
            <person name="Marra M.A."/>
            <person name="Miller R.D."/>
            <person name="Nicholls R.D."/>
            <person name="Oda M."/>
            <person name="Papenfuss A.T."/>
            <person name="Parra Z.E."/>
            <person name="Pollock D.D."/>
            <person name="Ray D.A."/>
            <person name="Schein J.E."/>
            <person name="Speed T.P."/>
            <person name="Thompson K."/>
            <person name="VandeBerg J.L."/>
            <person name="Wade C.M."/>
            <person name="Walker J.A."/>
            <person name="Waters P.D."/>
            <person name="Webber C."/>
            <person name="Weidman J.R."/>
            <person name="Xie X."/>
            <person name="Zody M.C."/>
            <person name="Baldwin J."/>
            <person name="Abdouelleil A."/>
            <person name="Abdulkadir J."/>
            <person name="Abebe A."/>
            <person name="Abera B."/>
            <person name="Abreu J."/>
            <person name="Acer S.C."/>
            <person name="Aftuck L."/>
            <person name="Alexander A."/>
            <person name="An P."/>
            <person name="Anderson E."/>
            <person name="Anderson S."/>
            <person name="Arachi H."/>
            <person name="Azer M."/>
            <person name="Bachantsang P."/>
            <person name="Barry A."/>
            <person name="Bayul T."/>
            <person name="Berlin A."/>
            <person name="Bessette D."/>
            <person name="Bloom T."/>
            <person name="Bloom T."/>
            <person name="Boguslavskiy L."/>
            <person name="Bonnet C."/>
            <person name="Boukhgalter B."/>
            <person name="Bourzgui I."/>
            <person name="Brown A."/>
            <person name="Cahill P."/>
            <person name="Channer S."/>
            <person name="Cheshatsang Y."/>
            <person name="Chuda L."/>
            <person name="Citroen M."/>
            <person name="Collymore A."/>
            <person name="Cooke P."/>
            <person name="Costello M."/>
            <person name="D'Aco K."/>
            <person name="Daza R."/>
            <person name="De Haan G."/>
            <person name="DeGray S."/>
            <person name="DeMaso C."/>
            <person name="Dhargay N."/>
            <person name="Dooley K."/>
            <person name="Dooley E."/>
            <person name="Doricent M."/>
            <person name="Dorje P."/>
            <person name="Dorjee K."/>
            <person name="Dupes A."/>
            <person name="Elong R."/>
            <person name="Falk J."/>
            <person name="Farina A."/>
            <person name="Faro S."/>
            <person name="Ferguson D."/>
            <person name="Fisher S."/>
            <person name="Foley C.D."/>
            <person name="Franke A."/>
            <person name="Friedrich D."/>
            <person name="Gadbois L."/>
            <person name="Gearin G."/>
            <person name="Gearin C.R."/>
            <person name="Giannoukos G."/>
            <person name="Goode T."/>
            <person name="Graham J."/>
            <person name="Grandbois E."/>
            <person name="Grewal S."/>
            <person name="Gyaltsen K."/>
            <person name="Hafez N."/>
            <person name="Hagos B."/>
            <person name="Hall J."/>
            <person name="Henson C."/>
            <person name="Hollinger A."/>
            <person name="Honan T."/>
            <person name="Huard M.D."/>
            <person name="Hughes L."/>
            <person name="Hurhula B."/>
            <person name="Husby M.E."/>
            <person name="Kamat A."/>
            <person name="Kanga B."/>
            <person name="Kashin S."/>
            <person name="Khazanovich D."/>
            <person name="Kisner P."/>
            <person name="Lance K."/>
            <person name="Lara M."/>
            <person name="Lee W."/>
            <person name="Lennon N."/>
            <person name="Letendre F."/>
            <person name="LeVine R."/>
            <person name="Lipovsky A."/>
            <person name="Liu X."/>
            <person name="Liu J."/>
            <person name="Liu S."/>
            <person name="Lokyitsang T."/>
            <person name="Lokyitsang Y."/>
            <person name="Lubonja R."/>
            <person name="Lui A."/>
            <person name="MacDonald P."/>
            <person name="Magnisalis V."/>
            <person name="Maru K."/>
            <person name="Matthews C."/>
            <person name="McCusker W."/>
            <person name="McDonough S."/>
            <person name="Mehta T."/>
            <person name="Meldrim J."/>
            <person name="Meneus L."/>
            <person name="Mihai O."/>
            <person name="Mihalev A."/>
            <person name="Mihova T."/>
            <person name="Mittelman R."/>
            <person name="Mlenga V."/>
            <person name="Montmayeur A."/>
            <person name="Mulrain L."/>
            <person name="Navidi A."/>
            <person name="Naylor J."/>
            <person name="Negash T."/>
            <person name="Nguyen T."/>
            <person name="Nguyen N."/>
            <person name="Nicol R."/>
            <person name="Norbu C."/>
            <person name="Norbu N."/>
            <person name="Novod N."/>
            <person name="O'Neill B."/>
            <person name="Osman S."/>
            <person name="Markiewicz E."/>
            <person name="Oyono O.L."/>
            <person name="Patti C."/>
            <person name="Phunkhang P."/>
            <person name="Pierre F."/>
            <person name="Priest M."/>
            <person name="Raghuraman S."/>
            <person name="Rege F."/>
            <person name="Reyes R."/>
            <person name="Rise C."/>
            <person name="Rogov P."/>
            <person name="Ross K."/>
            <person name="Ryan E."/>
            <person name="Settipalli S."/>
            <person name="Shea T."/>
            <person name="Sherpa N."/>
            <person name="Shi L."/>
            <person name="Shih D."/>
            <person name="Sparrow T."/>
            <person name="Spaulding J."/>
            <person name="Stalker J."/>
            <person name="Stange-Thomann N."/>
            <person name="Stavropoulos S."/>
            <person name="Stone C."/>
            <person name="Strader C."/>
            <person name="Tesfaye S."/>
            <person name="Thomson T."/>
            <person name="Thoulutsang Y."/>
            <person name="Thoulutsang D."/>
            <person name="Topham K."/>
            <person name="Topping I."/>
            <person name="Tsamla T."/>
            <person name="Vassiliev H."/>
            <person name="Vo A."/>
            <person name="Wangchuk T."/>
            <person name="Wangdi T."/>
            <person name="Weiand M."/>
            <person name="Wilkinson J."/>
            <person name="Wilson A."/>
            <person name="Yadav S."/>
            <person name="Young G."/>
            <person name="Yu Q."/>
            <person name="Zembek L."/>
            <person name="Zhong D."/>
            <person name="Zimmer A."/>
            <person name="Zwirko Z."/>
            <person name="Jaffe D.B."/>
            <person name="Alvarez P."/>
            <person name="Brockman W."/>
            <person name="Butler J."/>
            <person name="Chin C."/>
            <person name="Gnerre S."/>
            <person name="MacCallum I."/>
            <person name="Graves J.A."/>
            <person name="Ponting C.P."/>
            <person name="Breen M."/>
            <person name="Samollow P.B."/>
            <person name="Lander E.S."/>
            <person name="Lindblad-Toh K."/>
        </authorList>
    </citation>
    <scope>NUCLEOTIDE SEQUENCE [LARGE SCALE GENOMIC DNA]</scope>
</reference>
<sequence length="785" mass="90389">MSDTRNTSEYVWEEEGWKRNEKTYTKEERGGNGWETLYGRELGGEVWAREFEETLKSLRGDRREMKERECGLKQEDILDRHIIKSRKEELGNEKGKEGGKPHREFKENYKNESREKLEVNTGQKEIKWGNENQGQLGRQERQKNSGEEQEDWSKADGATHREKEIREAVAAQAWEKELCQEGSGDGFQKWPVDISERQRRKTQEEKVLRKETLKGEHGQKSLPIQPQELLIRSGENQQENDSLSEEVLTAWGSENKEEAHSASHLCELVNVTEELTHADVVGPGNGLNNEGTQMEVSQRWMRLSRSRKEILPWELQESICIAAWAPLDLPSLVMECHLVPKQKLFWKVLLILPGYDTCFARSPTRVLMDWLKVKFMGIKDPPQNGASWSNDKVETLCTLKSQRQKWNLAVDINICVKVMHGVCTKEQLHKAQTQGSLLALSGLILLLPTRRRGIGQDGYWHLARLRLSQLLRAKPSQPLVPLVILVPTDRETLGEEEAKAGLRLRDLITSRVISYFSIFRIPCYIQDLEGSNQVQEAVRWLVCYSPPVAELCCETFTHFIEKGINCEFRERLSRDQKDRQLAGLPSQEPALILELYNSVIQFLAGVMSAKQLCGPSGLAPEFFQLNDPRCLQPQGSMPEYLEWLRTITLSLQLPPIVLPQKTNWQCTCSSILKYVYHLFGSHASYPLLQCQVEHLLSQAYCHWWTKDSGEQEEPSGTEVPWDVIICLCVQQLLQNWSPPRQPGTPEAIDQQGREIQVCYFKDSLREYCLPSSWENPRLKTRNEML</sequence>
<dbReference type="GO" id="GO:0005634">
    <property type="term" value="C:nucleus"/>
    <property type="evidence" value="ECO:0000318"/>
    <property type="project" value="GO_Central"/>
</dbReference>
<feature type="compositionally biased region" description="Basic and acidic residues" evidence="1">
    <location>
        <begin position="138"/>
        <end position="165"/>
    </location>
</feature>
<protein>
    <submittedName>
        <fullName evidence="3">Germinal-center associated nuclear protein-like</fullName>
    </submittedName>
</protein>
<evidence type="ECO:0000313" key="3">
    <source>
        <dbReference type="Ensembl" id="ENSMODP00000043863.1"/>
    </source>
</evidence>
<dbReference type="STRING" id="13616.ENSMODP00000043863"/>
<dbReference type="InterPro" id="IPR031907">
    <property type="entry name" value="MCM3AP_GANP"/>
</dbReference>
<reference evidence="3" key="2">
    <citation type="submission" date="2025-08" db="UniProtKB">
        <authorList>
            <consortium name="Ensembl"/>
        </authorList>
    </citation>
    <scope>IDENTIFICATION</scope>
</reference>
<name>A0A5F8G8R5_MONDO</name>
<dbReference type="GO" id="GO:0051298">
    <property type="term" value="P:centrosome duplication"/>
    <property type="evidence" value="ECO:0000318"/>
    <property type="project" value="GO_Central"/>
</dbReference>
<feature type="domain" description="Germinal-centre associated nuclear protein MCM3AP" evidence="2">
    <location>
        <begin position="315"/>
        <end position="783"/>
    </location>
</feature>
<evidence type="ECO:0000259" key="2">
    <source>
        <dbReference type="Pfam" id="PF16769"/>
    </source>
</evidence>
<dbReference type="GO" id="GO:0005813">
    <property type="term" value="C:centrosome"/>
    <property type="evidence" value="ECO:0000318"/>
    <property type="project" value="GO_Central"/>
</dbReference>
<dbReference type="InParanoid" id="A0A5F8G8R5"/>
<dbReference type="Bgee" id="ENSMODG00000038703">
    <property type="expression patterns" value="Expressed in testis and 5 other cell types or tissues"/>
</dbReference>
<dbReference type="GeneTree" id="ENSGT00940000156322"/>
<feature type="compositionally biased region" description="Basic and acidic residues" evidence="1">
    <location>
        <begin position="84"/>
        <end position="128"/>
    </location>
</feature>
<evidence type="ECO:0000313" key="4">
    <source>
        <dbReference type="Proteomes" id="UP000002280"/>
    </source>
</evidence>
<dbReference type="GO" id="GO:0051225">
    <property type="term" value="P:spindle assembly"/>
    <property type="evidence" value="ECO:0000318"/>
    <property type="project" value="GO_Central"/>
</dbReference>
<dbReference type="KEGG" id="mdo:103094251"/>